<proteinExistence type="inferred from homology"/>
<dbReference type="InterPro" id="IPR053016">
    <property type="entry name" value="CTF18-RFC_complex"/>
</dbReference>
<dbReference type="PANTHER" id="PTHR46765:SF1">
    <property type="entry name" value="P-LOOP CONTAINING NUCLEOSIDE TRIPHOSPHATE HYDROLASES SUPERFAMILY PROTEIN"/>
    <property type="match status" value="1"/>
</dbReference>
<dbReference type="AlphaFoldDB" id="F0YGG7"/>
<protein>
    <recommendedName>
        <fullName evidence="5">AAA+ ATPase domain-containing protein</fullName>
    </recommendedName>
</protein>
<dbReference type="OMA" id="HICRKES"/>
<evidence type="ECO:0000256" key="1">
    <source>
        <dbReference type="ARBA" id="ARBA00004123"/>
    </source>
</evidence>
<feature type="region of interest" description="Disordered" evidence="4">
    <location>
        <begin position="45"/>
        <end position="70"/>
    </location>
</feature>
<feature type="compositionally biased region" description="Gly residues" evidence="4">
    <location>
        <begin position="195"/>
        <end position="204"/>
    </location>
</feature>
<gene>
    <name evidence="6" type="ORF">AURANDRAFT_30501</name>
</gene>
<comment type="similarity">
    <text evidence="3">Belongs to the activator 1 small subunits family. CTF18 subfamily.</text>
</comment>
<feature type="non-terminal residue" evidence="6">
    <location>
        <position position="276"/>
    </location>
</feature>
<dbReference type="Pfam" id="PF00004">
    <property type="entry name" value="AAA"/>
    <property type="match status" value="1"/>
</dbReference>
<dbReference type="InterPro" id="IPR027417">
    <property type="entry name" value="P-loop_NTPase"/>
</dbReference>
<dbReference type="OrthoDB" id="2195431at2759"/>
<dbReference type="GO" id="GO:0005524">
    <property type="term" value="F:ATP binding"/>
    <property type="evidence" value="ECO:0007669"/>
    <property type="project" value="InterPro"/>
</dbReference>
<reference evidence="6 7" key="1">
    <citation type="journal article" date="2011" name="Proc. Natl. Acad. Sci. U.S.A.">
        <title>Niche of harmful alga Aureococcus anophagefferens revealed through ecogenomics.</title>
        <authorList>
            <person name="Gobler C.J."/>
            <person name="Berry D.L."/>
            <person name="Dyhrman S.T."/>
            <person name="Wilhelm S.W."/>
            <person name="Salamov A."/>
            <person name="Lobanov A.V."/>
            <person name="Zhang Y."/>
            <person name="Collier J.L."/>
            <person name="Wurch L.L."/>
            <person name="Kustka A.B."/>
            <person name="Dill B.D."/>
            <person name="Shah M."/>
            <person name="VerBerkmoes N.C."/>
            <person name="Kuo A."/>
            <person name="Terry A."/>
            <person name="Pangilinan J."/>
            <person name="Lindquist E.A."/>
            <person name="Lucas S."/>
            <person name="Paulsen I.T."/>
            <person name="Hattenrath-Lehmann T.K."/>
            <person name="Talmage S.C."/>
            <person name="Walker E.A."/>
            <person name="Koch F."/>
            <person name="Burson A.M."/>
            <person name="Marcoval M.A."/>
            <person name="Tang Y.Z."/>
            <person name="Lecleir G.R."/>
            <person name="Coyne K.J."/>
            <person name="Berg G.M."/>
            <person name="Bertrand E.M."/>
            <person name="Saito M.A."/>
            <person name="Gladyshev V.N."/>
            <person name="Grigoriev I.V."/>
        </authorList>
    </citation>
    <scope>NUCLEOTIDE SEQUENCE [LARGE SCALE GENOMIC DNA]</scope>
    <source>
        <strain evidence="7">CCMP 1984</strain>
    </source>
</reference>
<feature type="domain" description="AAA+ ATPase" evidence="5">
    <location>
        <begin position="85"/>
        <end position="251"/>
    </location>
</feature>
<name>F0YGG7_AURAN</name>
<dbReference type="KEGG" id="aaf:AURANDRAFT_30501"/>
<dbReference type="InterPro" id="IPR003593">
    <property type="entry name" value="AAA+_ATPase"/>
</dbReference>
<dbReference type="PANTHER" id="PTHR46765">
    <property type="entry name" value="P-LOOP CONTAINING NUCLEOSIDE TRIPHOSPHATE HYDROLASES SUPERFAMILY PROTEIN"/>
    <property type="match status" value="1"/>
</dbReference>
<dbReference type="GO" id="GO:0005634">
    <property type="term" value="C:nucleus"/>
    <property type="evidence" value="ECO:0007669"/>
    <property type="project" value="UniProtKB-SubCell"/>
</dbReference>
<dbReference type="InterPro" id="IPR003959">
    <property type="entry name" value="ATPase_AAA_core"/>
</dbReference>
<evidence type="ECO:0000313" key="7">
    <source>
        <dbReference type="Proteomes" id="UP000002729"/>
    </source>
</evidence>
<evidence type="ECO:0000256" key="2">
    <source>
        <dbReference type="ARBA" id="ARBA00023242"/>
    </source>
</evidence>
<accession>F0YGG7</accession>
<dbReference type="GeneID" id="20220893"/>
<evidence type="ECO:0000259" key="5">
    <source>
        <dbReference type="SMART" id="SM00382"/>
    </source>
</evidence>
<organism evidence="7">
    <name type="scientific">Aureococcus anophagefferens</name>
    <name type="common">Harmful bloom alga</name>
    <dbReference type="NCBI Taxonomy" id="44056"/>
    <lineage>
        <taxon>Eukaryota</taxon>
        <taxon>Sar</taxon>
        <taxon>Stramenopiles</taxon>
        <taxon>Ochrophyta</taxon>
        <taxon>Pelagophyceae</taxon>
        <taxon>Pelagomonadales</taxon>
        <taxon>Pelagomonadaceae</taxon>
        <taxon>Aureococcus</taxon>
    </lineage>
</organism>
<comment type="subcellular location">
    <subcellularLocation>
        <location evidence="1">Nucleus</location>
    </subcellularLocation>
</comment>
<evidence type="ECO:0000256" key="3">
    <source>
        <dbReference type="ARBA" id="ARBA00043975"/>
    </source>
</evidence>
<dbReference type="CDD" id="cd00009">
    <property type="entry name" value="AAA"/>
    <property type="match status" value="1"/>
</dbReference>
<dbReference type="eggNOG" id="KOG1969">
    <property type="taxonomic scope" value="Eukaryota"/>
</dbReference>
<dbReference type="Proteomes" id="UP000002729">
    <property type="component" value="Unassembled WGS sequence"/>
</dbReference>
<dbReference type="SMART" id="SM00382">
    <property type="entry name" value="AAA"/>
    <property type="match status" value="1"/>
</dbReference>
<keyword evidence="7" id="KW-1185">Reference proteome</keyword>
<feature type="region of interest" description="Disordered" evidence="4">
    <location>
        <begin position="177"/>
        <end position="219"/>
    </location>
</feature>
<evidence type="ECO:0000256" key="4">
    <source>
        <dbReference type="SAM" id="MobiDB-lite"/>
    </source>
</evidence>
<evidence type="ECO:0000313" key="6">
    <source>
        <dbReference type="EMBL" id="EGB05667.1"/>
    </source>
</evidence>
<dbReference type="InParanoid" id="F0YGG7"/>
<dbReference type="RefSeq" id="XP_009039509.1">
    <property type="nucleotide sequence ID" value="XM_009041261.1"/>
</dbReference>
<dbReference type="Gene3D" id="3.40.50.300">
    <property type="entry name" value="P-loop containing nucleotide triphosphate hydrolases"/>
    <property type="match status" value="1"/>
</dbReference>
<dbReference type="GO" id="GO:0016887">
    <property type="term" value="F:ATP hydrolysis activity"/>
    <property type="evidence" value="ECO:0007669"/>
    <property type="project" value="InterPro"/>
</dbReference>
<sequence>MADARRFDGQLWVDKYAPSTFSHLLSDERSNREVLRALKDWDPYVFKRPAPPPPRAPGGKGTGKGAPFGAAAEEARTIGDDKRPLSRIILLTGEPGTGKTTLAHVLAEAAGYRVRELNASDERSADALEAAVRTAAQNRTLRTRRDKPTCLVLDELDGADGKAAINAIVAMAKAPLPAKSEPKAAKRRSSAFFGGDNGDGGGGAAPRKARGGPKGPPPLTRPVICVCNDAFAPHMRPLREVALVFQFRKVPHNLRLASRLKAVAAGERVDVSPAAI</sequence>
<dbReference type="EMBL" id="GL833139">
    <property type="protein sequence ID" value="EGB05667.1"/>
    <property type="molecule type" value="Genomic_DNA"/>
</dbReference>
<dbReference type="SUPFAM" id="SSF52540">
    <property type="entry name" value="P-loop containing nucleoside triphosphate hydrolases"/>
    <property type="match status" value="1"/>
</dbReference>
<keyword evidence="2" id="KW-0539">Nucleus</keyword>